<evidence type="ECO:0000256" key="1">
    <source>
        <dbReference type="SAM" id="MobiDB-lite"/>
    </source>
</evidence>
<dbReference type="KEGG" id="nai:NECAME_05977"/>
<accession>W2TZB2</accession>
<feature type="compositionally biased region" description="Basic residues" evidence="1">
    <location>
        <begin position="147"/>
        <end position="156"/>
    </location>
</feature>
<name>W2TZB2_NECAM</name>
<feature type="compositionally biased region" description="Low complexity" evidence="1">
    <location>
        <begin position="131"/>
        <end position="145"/>
    </location>
</feature>
<reference evidence="3" key="1">
    <citation type="journal article" date="2014" name="Nat. Genet.">
        <title>Genome of the human hookworm Necator americanus.</title>
        <authorList>
            <person name="Tang Y.T."/>
            <person name="Gao X."/>
            <person name="Rosa B.A."/>
            <person name="Abubucker S."/>
            <person name="Hallsworth-Pepin K."/>
            <person name="Martin J."/>
            <person name="Tyagi R."/>
            <person name="Heizer E."/>
            <person name="Zhang X."/>
            <person name="Bhonagiri-Palsikar V."/>
            <person name="Minx P."/>
            <person name="Warren W.C."/>
            <person name="Wang Q."/>
            <person name="Zhan B."/>
            <person name="Hotez P.J."/>
            <person name="Sternberg P.W."/>
            <person name="Dougall A."/>
            <person name="Gaze S.T."/>
            <person name="Mulvenna J."/>
            <person name="Sotillo J."/>
            <person name="Ranganathan S."/>
            <person name="Rabelo E.M."/>
            <person name="Wilson R.K."/>
            <person name="Felgner P.L."/>
            <person name="Bethony J."/>
            <person name="Hawdon J.M."/>
            <person name="Gasser R.B."/>
            <person name="Loukas A."/>
            <person name="Mitreva M."/>
        </authorList>
    </citation>
    <scope>NUCLEOTIDE SEQUENCE [LARGE SCALE GENOMIC DNA]</scope>
</reference>
<feature type="non-terminal residue" evidence="2">
    <location>
        <position position="156"/>
    </location>
</feature>
<evidence type="ECO:0000313" key="3">
    <source>
        <dbReference type="Proteomes" id="UP000053676"/>
    </source>
</evidence>
<protein>
    <submittedName>
        <fullName evidence="2">Uncharacterized protein</fullName>
    </submittedName>
</protein>
<keyword evidence="3" id="KW-1185">Reference proteome</keyword>
<dbReference type="EMBL" id="KI657565">
    <property type="protein sequence ID" value="ETN86362.1"/>
    <property type="molecule type" value="Genomic_DNA"/>
</dbReference>
<feature type="region of interest" description="Disordered" evidence="1">
    <location>
        <begin position="131"/>
        <end position="156"/>
    </location>
</feature>
<feature type="region of interest" description="Disordered" evidence="1">
    <location>
        <begin position="84"/>
        <end position="109"/>
    </location>
</feature>
<evidence type="ECO:0000313" key="2">
    <source>
        <dbReference type="EMBL" id="ETN86362.1"/>
    </source>
</evidence>
<feature type="compositionally biased region" description="Polar residues" evidence="1">
    <location>
        <begin position="89"/>
        <end position="106"/>
    </location>
</feature>
<dbReference type="OrthoDB" id="5853422at2759"/>
<organism evidence="2 3">
    <name type="scientific">Necator americanus</name>
    <name type="common">Human hookworm</name>
    <dbReference type="NCBI Taxonomy" id="51031"/>
    <lineage>
        <taxon>Eukaryota</taxon>
        <taxon>Metazoa</taxon>
        <taxon>Ecdysozoa</taxon>
        <taxon>Nematoda</taxon>
        <taxon>Chromadorea</taxon>
        <taxon>Rhabditida</taxon>
        <taxon>Rhabditina</taxon>
        <taxon>Rhabditomorpha</taxon>
        <taxon>Strongyloidea</taxon>
        <taxon>Ancylostomatidae</taxon>
        <taxon>Bunostominae</taxon>
        <taxon>Necator</taxon>
    </lineage>
</organism>
<dbReference type="Proteomes" id="UP000053676">
    <property type="component" value="Unassembled WGS sequence"/>
</dbReference>
<gene>
    <name evidence="2" type="ORF">NECAME_05977</name>
</gene>
<sequence length="156" mass="16424">MQNVLYGAVSAQKTPYHQRSMSSAPLAEQFVGGSRKTHVQQRDTSGIVGGFSAQRCGDRAMSAFVVPPGMPMQAQFGSRASQLDYRGVSPSNSQKSMSNGVHTRSSAALLDPGSDLGALGCGLDAHSLASASTSHLPTPSSTPTTQRKNRRISNIF</sequence>
<dbReference type="AlphaFoldDB" id="W2TZB2"/>
<proteinExistence type="predicted"/>